<proteinExistence type="predicted"/>
<reference evidence="1" key="2">
    <citation type="journal article" date="2021" name="PeerJ">
        <title>Extensive microbial diversity within the chicken gut microbiome revealed by metagenomics and culture.</title>
        <authorList>
            <person name="Gilroy R."/>
            <person name="Ravi A."/>
            <person name="Getino M."/>
            <person name="Pursley I."/>
            <person name="Horton D.L."/>
            <person name="Alikhan N.F."/>
            <person name="Baker D."/>
            <person name="Gharbi K."/>
            <person name="Hall N."/>
            <person name="Watson M."/>
            <person name="Adriaenssens E.M."/>
            <person name="Foster-Nyarko E."/>
            <person name="Jarju S."/>
            <person name="Secka A."/>
            <person name="Antonio M."/>
            <person name="Oren A."/>
            <person name="Chaudhuri R.R."/>
            <person name="La Ragione R."/>
            <person name="Hildebrand F."/>
            <person name="Pallen M.J."/>
        </authorList>
    </citation>
    <scope>NUCLEOTIDE SEQUENCE</scope>
    <source>
        <strain evidence="1">2478</strain>
    </source>
</reference>
<reference evidence="1" key="1">
    <citation type="submission" date="2020-10" db="EMBL/GenBank/DDBJ databases">
        <authorList>
            <person name="Gilroy R."/>
        </authorList>
    </citation>
    <scope>NUCLEOTIDE SEQUENCE</scope>
    <source>
        <strain evidence="1">2478</strain>
    </source>
</reference>
<evidence type="ECO:0000313" key="2">
    <source>
        <dbReference type="Proteomes" id="UP000823771"/>
    </source>
</evidence>
<dbReference type="Proteomes" id="UP000823771">
    <property type="component" value="Unassembled WGS sequence"/>
</dbReference>
<gene>
    <name evidence="1" type="ORF">IAB80_00250</name>
</gene>
<dbReference type="AlphaFoldDB" id="A0A9D9ITH3"/>
<organism evidence="1 2">
    <name type="scientific">Candidatus Cryptobacteroides excrementipullorum</name>
    <dbReference type="NCBI Taxonomy" id="2840761"/>
    <lineage>
        <taxon>Bacteria</taxon>
        <taxon>Pseudomonadati</taxon>
        <taxon>Bacteroidota</taxon>
        <taxon>Bacteroidia</taxon>
        <taxon>Bacteroidales</taxon>
        <taxon>Candidatus Cryptobacteroides</taxon>
    </lineage>
</organism>
<protein>
    <submittedName>
        <fullName evidence="1">Uncharacterized protein</fullName>
    </submittedName>
</protein>
<accession>A0A9D9ITH3</accession>
<dbReference type="EMBL" id="JADILZ010000004">
    <property type="protein sequence ID" value="MBO8477328.1"/>
    <property type="molecule type" value="Genomic_DNA"/>
</dbReference>
<name>A0A9D9ITH3_9BACT</name>
<comment type="caution">
    <text evidence="1">The sequence shown here is derived from an EMBL/GenBank/DDBJ whole genome shotgun (WGS) entry which is preliminary data.</text>
</comment>
<evidence type="ECO:0000313" key="1">
    <source>
        <dbReference type="EMBL" id="MBO8477328.1"/>
    </source>
</evidence>
<sequence>MIEIFTRLEQWFESGTRKEAFLDGAIAVPEVKSGAAYKRHASLDAALRNFPDRIGRAIVLSGNNYDDVFVVIWLCLQRRSKSSRVTNT</sequence>